<dbReference type="Proteomes" id="UP000835052">
    <property type="component" value="Unassembled WGS sequence"/>
</dbReference>
<proteinExistence type="predicted"/>
<keyword evidence="5" id="KW-1185">Reference proteome</keyword>
<dbReference type="GO" id="GO:0005737">
    <property type="term" value="C:cytoplasm"/>
    <property type="evidence" value="ECO:0007669"/>
    <property type="project" value="TreeGrafter"/>
</dbReference>
<evidence type="ECO:0000259" key="3">
    <source>
        <dbReference type="SMART" id="SM01302"/>
    </source>
</evidence>
<accession>A0A8S1H991</accession>
<dbReference type="InterPro" id="IPR029347">
    <property type="entry name" value="Raptor_N"/>
</dbReference>
<dbReference type="InterPro" id="IPR004083">
    <property type="entry name" value="Raptor"/>
</dbReference>
<dbReference type="PRINTS" id="PR01547">
    <property type="entry name" value="YEAST176DUF"/>
</dbReference>
<dbReference type="SMART" id="SM01302">
    <property type="entry name" value="Raptor_N"/>
    <property type="match status" value="1"/>
</dbReference>
<evidence type="ECO:0000256" key="2">
    <source>
        <dbReference type="ARBA" id="ARBA00022737"/>
    </source>
</evidence>
<feature type="domain" description="Raptor N-terminal CASPase-like" evidence="3">
    <location>
        <begin position="58"/>
        <end position="212"/>
    </location>
</feature>
<dbReference type="GO" id="GO:0031931">
    <property type="term" value="C:TORC1 complex"/>
    <property type="evidence" value="ECO:0007669"/>
    <property type="project" value="InterPro"/>
</dbReference>
<organism evidence="4 5">
    <name type="scientific">Caenorhabditis auriculariae</name>
    <dbReference type="NCBI Taxonomy" id="2777116"/>
    <lineage>
        <taxon>Eukaryota</taxon>
        <taxon>Metazoa</taxon>
        <taxon>Ecdysozoa</taxon>
        <taxon>Nematoda</taxon>
        <taxon>Chromadorea</taxon>
        <taxon>Rhabditida</taxon>
        <taxon>Rhabditina</taxon>
        <taxon>Rhabditomorpha</taxon>
        <taxon>Rhabditoidea</taxon>
        <taxon>Rhabditidae</taxon>
        <taxon>Peloderinae</taxon>
        <taxon>Caenorhabditis</taxon>
    </lineage>
</organism>
<dbReference type="AlphaFoldDB" id="A0A8S1H991"/>
<keyword evidence="1" id="KW-0853">WD repeat</keyword>
<dbReference type="GO" id="GO:0010506">
    <property type="term" value="P:regulation of autophagy"/>
    <property type="evidence" value="ECO:0007669"/>
    <property type="project" value="TreeGrafter"/>
</dbReference>
<dbReference type="GO" id="GO:0038202">
    <property type="term" value="P:TORC1 signaling"/>
    <property type="evidence" value="ECO:0007669"/>
    <property type="project" value="TreeGrafter"/>
</dbReference>
<evidence type="ECO:0000313" key="5">
    <source>
        <dbReference type="Proteomes" id="UP000835052"/>
    </source>
</evidence>
<reference evidence="4" key="1">
    <citation type="submission" date="2020-10" db="EMBL/GenBank/DDBJ databases">
        <authorList>
            <person name="Kikuchi T."/>
        </authorList>
    </citation>
    <scope>NUCLEOTIDE SEQUENCE</scope>
    <source>
        <strain evidence="4">NKZ352</strain>
    </source>
</reference>
<dbReference type="GO" id="GO:0030674">
    <property type="term" value="F:protein-macromolecule adaptor activity"/>
    <property type="evidence" value="ECO:0007669"/>
    <property type="project" value="TreeGrafter"/>
</dbReference>
<sequence>MSDYKEFKHRLDEAMRYNQGGYEFITRFFQEPRHIEDIKGNMEDVEERNSWRKYGKERMKTMSVALIMCLHIGIDPPDAPPKPDPCAKLLAWVDPFQCGPYKAAHSIATALQRSYERWQPRARYKIACDPALEDVRKICTTLRRVTGGDRVLFHYNGHGVPRPTRNGEIWVFNKSFTQYIPLSLYDLQSWIEYPAVYVWECSSAETIIQSFLRFAGDHEKAWQKDFDTFQERSDRPLSAISSGMDQDEQAEAMGFMTRLPKYRECIHLAACRSGESLPMDPNMPADLFTSCLTTPVQTSVLWYLIKSKRKDEFPPNILEEIPGSLTERKTVLGELNWIFTAITDTIAFTSLPRDVFQQLFRQDLLLASLFRSFLLSQRVMADYDCSPVSRPALADTSRHELWQSWDTTLDMVLDYVKELIFIKNNSVVASGREILLRSRIFPFINLVDFDHYIDVNDNNSNWFFVEQLQAFELWLDYGIDRGKAAAPTSCRSPSFAQSGS</sequence>
<evidence type="ECO:0000256" key="1">
    <source>
        <dbReference type="ARBA" id="ARBA00022574"/>
    </source>
</evidence>
<dbReference type="GO" id="GO:0009267">
    <property type="term" value="P:cellular response to starvation"/>
    <property type="evidence" value="ECO:0007669"/>
    <property type="project" value="TreeGrafter"/>
</dbReference>
<dbReference type="PANTHER" id="PTHR12848:SF16">
    <property type="entry name" value="REGULATORY-ASSOCIATED PROTEIN OF MTOR"/>
    <property type="match status" value="1"/>
</dbReference>
<evidence type="ECO:0000313" key="4">
    <source>
        <dbReference type="EMBL" id="CAD6191925.1"/>
    </source>
</evidence>
<name>A0A8S1H991_9PELO</name>
<dbReference type="EMBL" id="CAJGYM010000024">
    <property type="protein sequence ID" value="CAD6191925.1"/>
    <property type="molecule type" value="Genomic_DNA"/>
</dbReference>
<gene>
    <name evidence="4" type="ORF">CAUJ_LOCUS7844</name>
</gene>
<dbReference type="GO" id="GO:0071230">
    <property type="term" value="P:cellular response to amino acid stimulus"/>
    <property type="evidence" value="ECO:0007669"/>
    <property type="project" value="TreeGrafter"/>
</dbReference>
<protein>
    <recommendedName>
        <fullName evidence="3">Raptor N-terminal CASPase-like domain-containing protein</fullName>
    </recommendedName>
</protein>
<keyword evidence="2" id="KW-0677">Repeat</keyword>
<dbReference type="Pfam" id="PF14538">
    <property type="entry name" value="Raptor_N"/>
    <property type="match status" value="1"/>
</dbReference>
<comment type="caution">
    <text evidence="4">The sequence shown here is derived from an EMBL/GenBank/DDBJ whole genome shotgun (WGS) entry which is preliminary data.</text>
</comment>
<dbReference type="GO" id="GO:0030307">
    <property type="term" value="P:positive regulation of cell growth"/>
    <property type="evidence" value="ECO:0007669"/>
    <property type="project" value="TreeGrafter"/>
</dbReference>
<dbReference type="PANTHER" id="PTHR12848">
    <property type="entry name" value="REGULATORY-ASSOCIATED PROTEIN OF MTOR"/>
    <property type="match status" value="1"/>
</dbReference>
<dbReference type="OrthoDB" id="10262360at2759"/>